<protein>
    <recommendedName>
        <fullName evidence="4">Integral membrane protein</fullName>
    </recommendedName>
</protein>
<feature type="transmembrane region" description="Helical" evidence="1">
    <location>
        <begin position="118"/>
        <end position="138"/>
    </location>
</feature>
<evidence type="ECO:0000313" key="3">
    <source>
        <dbReference type="Proteomes" id="UP000066042"/>
    </source>
</evidence>
<dbReference type="AlphaFoldDB" id="A0A0S1XB26"/>
<accession>A0A0S1XB26</accession>
<evidence type="ECO:0000313" key="2">
    <source>
        <dbReference type="EMBL" id="ALM74975.1"/>
    </source>
</evidence>
<gene>
    <name evidence="2" type="ORF">TBCH5v1_1032</name>
</gene>
<keyword evidence="1" id="KW-1133">Transmembrane helix</keyword>
<feature type="transmembrane region" description="Helical" evidence="1">
    <location>
        <begin position="84"/>
        <end position="106"/>
    </location>
</feature>
<evidence type="ECO:0000256" key="1">
    <source>
        <dbReference type="SAM" id="Phobius"/>
    </source>
</evidence>
<evidence type="ECO:0008006" key="4">
    <source>
        <dbReference type="Google" id="ProtNLM"/>
    </source>
</evidence>
<feature type="transmembrane region" description="Helical" evidence="1">
    <location>
        <begin position="168"/>
        <end position="186"/>
    </location>
</feature>
<dbReference type="Proteomes" id="UP000066042">
    <property type="component" value="Chromosome"/>
</dbReference>
<dbReference type="EMBL" id="CP013050">
    <property type="protein sequence ID" value="ALM74975.1"/>
    <property type="molecule type" value="Genomic_DNA"/>
</dbReference>
<feature type="transmembrane region" description="Helical" evidence="1">
    <location>
        <begin position="32"/>
        <end position="54"/>
    </location>
</feature>
<keyword evidence="1" id="KW-0812">Transmembrane</keyword>
<proteinExistence type="predicted"/>
<name>A0A0S1XB26_THEBA</name>
<sequence>MQKNKMIGVLFIMLIVLPLVAADDDYESEEAQFGGLAEVGFAVITAGIVLYSVVKRTPFIEYKKGHFFIAVNPEMPFLRLRAPLSLLDIHHLLVILGSLMTLPHFISCQDYSTPAGLTGLLLGFILLIENISGFYGRYLHAKVEKLRREISNPYLKEALKKFRRWREFHIAWTVVMYIILVLHVIFVD</sequence>
<organism evidence="2 3">
    <name type="scientific">Thermococcus barophilus</name>
    <dbReference type="NCBI Taxonomy" id="55802"/>
    <lineage>
        <taxon>Archaea</taxon>
        <taxon>Methanobacteriati</taxon>
        <taxon>Methanobacteriota</taxon>
        <taxon>Thermococci</taxon>
        <taxon>Thermococcales</taxon>
        <taxon>Thermococcaceae</taxon>
        <taxon>Thermococcus</taxon>
    </lineage>
</organism>
<dbReference type="PATRIC" id="fig|55802.8.peg.1022"/>
<reference evidence="2 3" key="1">
    <citation type="journal article" date="2016" name="Genome Announc.">
        <title>Complete genome sequence of the hyperthermophilic and piezophilic archaeon Thermococcus barophilus Ch5, capable of growth at the expense of hydrogenogenesis from carbon monoxide and formate.</title>
        <authorList>
            <person name="Oger P."/>
            <person name="Sokolova T.G."/>
            <person name="Kozhevnikova D.A."/>
            <person name="Taranov E.A."/>
            <person name="Vannier P."/>
            <person name="Lee H.S."/>
            <person name="Kwon K.K."/>
            <person name="Kang S.G."/>
            <person name="Lee J.H."/>
            <person name="Bonch-Osmolovskaya E.A."/>
            <person name="Lebedinsky A.V."/>
        </authorList>
    </citation>
    <scope>NUCLEOTIDE SEQUENCE [LARGE SCALE GENOMIC DNA]</scope>
    <source>
        <strain evidence="3">Ch5</strain>
    </source>
</reference>
<keyword evidence="1" id="KW-0472">Membrane</keyword>